<evidence type="ECO:0000313" key="7">
    <source>
        <dbReference type="EMBL" id="OIK27935.1"/>
    </source>
</evidence>
<evidence type="ECO:0000256" key="1">
    <source>
        <dbReference type="ARBA" id="ARBA00010641"/>
    </source>
</evidence>
<dbReference type="InterPro" id="IPR013324">
    <property type="entry name" value="RNA_pol_sigma_r3/r4-like"/>
</dbReference>
<accession>A0A1J4Q712</accession>
<dbReference type="SUPFAM" id="SSF88659">
    <property type="entry name" value="Sigma3 and sigma4 domains of RNA polymerase sigma factors"/>
    <property type="match status" value="1"/>
</dbReference>
<evidence type="ECO:0000256" key="4">
    <source>
        <dbReference type="ARBA" id="ARBA00023125"/>
    </source>
</evidence>
<name>A0A1J4Q712_9ACTN</name>
<dbReference type="EMBL" id="LBDA02000017">
    <property type="protein sequence ID" value="OIK27935.1"/>
    <property type="molecule type" value="Genomic_DNA"/>
</dbReference>
<keyword evidence="5" id="KW-0804">Transcription</keyword>
<comment type="caution">
    <text evidence="7">The sequence shown here is derived from an EMBL/GenBank/DDBJ whole genome shotgun (WGS) entry which is preliminary data.</text>
</comment>
<dbReference type="Gene3D" id="1.10.10.10">
    <property type="entry name" value="Winged helix-like DNA-binding domain superfamily/Winged helix DNA-binding domain"/>
    <property type="match status" value="1"/>
</dbReference>
<comment type="similarity">
    <text evidence="1">Belongs to the sigma-70 factor family. ECF subfamily.</text>
</comment>
<evidence type="ECO:0000256" key="3">
    <source>
        <dbReference type="ARBA" id="ARBA00023082"/>
    </source>
</evidence>
<dbReference type="Proteomes" id="UP000034838">
    <property type="component" value="Unassembled WGS sequence"/>
</dbReference>
<dbReference type="Pfam" id="PF08281">
    <property type="entry name" value="Sigma70_r4_2"/>
    <property type="match status" value="1"/>
</dbReference>
<dbReference type="GO" id="GO:0016987">
    <property type="term" value="F:sigma factor activity"/>
    <property type="evidence" value="ECO:0007669"/>
    <property type="project" value="UniProtKB-KW"/>
</dbReference>
<dbReference type="InterPro" id="IPR039425">
    <property type="entry name" value="RNA_pol_sigma-70-like"/>
</dbReference>
<sequence length="156" mass="18172">MTRLFQTQYTSLLRLASSLGADDPENIVAEAYFQLCKRWQHLHQKQAASAYLRTTIHNLTRMHHRHQRTIHHHTRSTTVETVLSAETTALQHHDHHTLHQALRQLPARQQQTLILRHWHDLKQNEIATLLQVTVGTVKTHTHRALTALTHTLTPLR</sequence>
<keyword evidence="2" id="KW-0805">Transcription regulation</keyword>
<reference evidence="7" key="1">
    <citation type="submission" date="2016-10" db="EMBL/GenBank/DDBJ databases">
        <title>Genome sequence of Streptomyces malaysiense MUSC 136.</title>
        <authorList>
            <person name="Lee L.-H."/>
            <person name="Ser H.-L."/>
        </authorList>
    </citation>
    <scope>NUCLEOTIDE SEQUENCE [LARGE SCALE GENOMIC DNA]</scope>
    <source>
        <strain evidence="7">MUSC 136</strain>
    </source>
</reference>
<keyword evidence="4" id="KW-0238">DNA-binding</keyword>
<dbReference type="PANTHER" id="PTHR43133">
    <property type="entry name" value="RNA POLYMERASE ECF-TYPE SIGMA FACTO"/>
    <property type="match status" value="1"/>
</dbReference>
<dbReference type="InterPro" id="IPR013249">
    <property type="entry name" value="RNA_pol_sigma70_r4_t2"/>
</dbReference>
<organism evidence="7 8">
    <name type="scientific">Streptomyces malaysiense</name>
    <dbReference type="NCBI Taxonomy" id="1428626"/>
    <lineage>
        <taxon>Bacteria</taxon>
        <taxon>Bacillati</taxon>
        <taxon>Actinomycetota</taxon>
        <taxon>Actinomycetes</taxon>
        <taxon>Kitasatosporales</taxon>
        <taxon>Streptomycetaceae</taxon>
        <taxon>Streptomyces</taxon>
    </lineage>
</organism>
<protein>
    <recommendedName>
        <fullName evidence="6">RNA polymerase sigma factor 70 region 4 type 2 domain-containing protein</fullName>
    </recommendedName>
</protein>
<dbReference type="InterPro" id="IPR036388">
    <property type="entry name" value="WH-like_DNA-bd_sf"/>
</dbReference>
<keyword evidence="3" id="KW-0731">Sigma factor</keyword>
<evidence type="ECO:0000256" key="2">
    <source>
        <dbReference type="ARBA" id="ARBA00023015"/>
    </source>
</evidence>
<dbReference type="NCBIfam" id="TIGR02937">
    <property type="entry name" value="sigma70-ECF"/>
    <property type="match status" value="1"/>
</dbReference>
<dbReference type="Gene3D" id="1.10.1740.10">
    <property type="match status" value="1"/>
</dbReference>
<dbReference type="GO" id="GO:0003677">
    <property type="term" value="F:DNA binding"/>
    <property type="evidence" value="ECO:0007669"/>
    <property type="project" value="UniProtKB-KW"/>
</dbReference>
<dbReference type="PANTHER" id="PTHR43133:SF50">
    <property type="entry name" value="ECF RNA POLYMERASE SIGMA FACTOR SIGM"/>
    <property type="match status" value="1"/>
</dbReference>
<evidence type="ECO:0000313" key="8">
    <source>
        <dbReference type="Proteomes" id="UP000034838"/>
    </source>
</evidence>
<dbReference type="GO" id="GO:0006352">
    <property type="term" value="P:DNA-templated transcription initiation"/>
    <property type="evidence" value="ECO:0007669"/>
    <property type="project" value="InterPro"/>
</dbReference>
<feature type="domain" description="RNA polymerase sigma factor 70 region 4 type 2" evidence="6">
    <location>
        <begin position="97"/>
        <end position="148"/>
    </location>
</feature>
<dbReference type="AlphaFoldDB" id="A0A1J4Q712"/>
<dbReference type="InterPro" id="IPR013325">
    <property type="entry name" value="RNA_pol_sigma_r2"/>
</dbReference>
<dbReference type="InterPro" id="IPR014284">
    <property type="entry name" value="RNA_pol_sigma-70_dom"/>
</dbReference>
<evidence type="ECO:0000259" key="6">
    <source>
        <dbReference type="Pfam" id="PF08281"/>
    </source>
</evidence>
<gene>
    <name evidence="7" type="ORF">VT52_009095</name>
</gene>
<dbReference type="SUPFAM" id="SSF88946">
    <property type="entry name" value="Sigma2 domain of RNA polymerase sigma factors"/>
    <property type="match status" value="1"/>
</dbReference>
<keyword evidence="8" id="KW-1185">Reference proteome</keyword>
<evidence type="ECO:0000256" key="5">
    <source>
        <dbReference type="ARBA" id="ARBA00023163"/>
    </source>
</evidence>
<dbReference type="CDD" id="cd06171">
    <property type="entry name" value="Sigma70_r4"/>
    <property type="match status" value="1"/>
</dbReference>
<proteinExistence type="inferred from homology"/>